<dbReference type="InterPro" id="IPR008689">
    <property type="entry name" value="ATP_synth_F0_dsu_mt"/>
</dbReference>
<dbReference type="PaxDb" id="10116-ENSRNOP00000048498"/>
<accession>Q6QI69</accession>
<dbReference type="GO" id="GO:0015986">
    <property type="term" value="P:proton motive force-driven ATP synthesis"/>
    <property type="evidence" value="ECO:0007669"/>
    <property type="project" value="InterPro"/>
</dbReference>
<organism evidence="11">
    <name type="scientific">Rattus norvegicus</name>
    <name type="common">Rat</name>
    <dbReference type="NCBI Taxonomy" id="10116"/>
    <lineage>
        <taxon>Eukaryota</taxon>
        <taxon>Metazoa</taxon>
        <taxon>Chordata</taxon>
        <taxon>Craniata</taxon>
        <taxon>Vertebrata</taxon>
        <taxon>Euteleostomi</taxon>
        <taxon>Mammalia</taxon>
        <taxon>Eutheria</taxon>
        <taxon>Euarchontoglires</taxon>
        <taxon>Glires</taxon>
        <taxon>Rodentia</taxon>
        <taxon>Myomorpha</taxon>
        <taxon>Muroidea</taxon>
        <taxon>Muridae</taxon>
        <taxon>Murinae</taxon>
        <taxon>Rattus</taxon>
    </lineage>
</organism>
<dbReference type="PANTHER" id="PTHR12700">
    <property type="entry name" value="ATP SYNTHASE SUBUNIT D, MITOCHONDRIAL"/>
    <property type="match status" value="1"/>
</dbReference>
<dbReference type="VEuPathDB" id="HostDB:ENSRNOG00000030158"/>
<dbReference type="HOGENOM" id="CLU_672614_0_0_1"/>
<evidence type="ECO:0000256" key="1">
    <source>
        <dbReference type="ARBA" id="ARBA00004273"/>
    </source>
</evidence>
<dbReference type="eggNOG" id="KOG3366">
    <property type="taxonomic scope" value="Eukaryota"/>
</dbReference>
<keyword evidence="7" id="KW-0406">Ion transport</keyword>
<dbReference type="GO" id="GO:0005743">
    <property type="term" value="C:mitochondrial inner membrane"/>
    <property type="evidence" value="ECO:0007669"/>
    <property type="project" value="UniProtKB-SubCell"/>
</dbReference>
<keyword evidence="4" id="KW-0138">CF(0)</keyword>
<evidence type="ECO:0000256" key="6">
    <source>
        <dbReference type="ARBA" id="ARBA00022792"/>
    </source>
</evidence>
<dbReference type="GO" id="GO:0045259">
    <property type="term" value="C:proton-transporting ATP synthase complex"/>
    <property type="evidence" value="ECO:0007669"/>
    <property type="project" value="UniProtKB-KW"/>
</dbReference>
<evidence type="ECO:0000256" key="4">
    <source>
        <dbReference type="ARBA" id="ARBA00022547"/>
    </source>
</evidence>
<dbReference type="GO" id="GO:0015078">
    <property type="term" value="F:proton transmembrane transporter activity"/>
    <property type="evidence" value="ECO:0007669"/>
    <property type="project" value="InterPro"/>
</dbReference>
<keyword evidence="5" id="KW-0375">Hydrogen ion transport</keyword>
<keyword evidence="9" id="KW-0472">Membrane</keyword>
<comment type="subcellular location">
    <subcellularLocation>
        <location evidence="1">Mitochondrion inner membrane</location>
    </subcellularLocation>
</comment>
<keyword evidence="8" id="KW-0496">Mitochondrion</keyword>
<feature type="region of interest" description="Disordered" evidence="10">
    <location>
        <begin position="1"/>
        <end position="24"/>
    </location>
</feature>
<keyword evidence="6" id="KW-0999">Mitochondrion inner membrane</keyword>
<dbReference type="AlphaFoldDB" id="Q6QI69"/>
<reference evidence="11" key="1">
    <citation type="submission" date="2004-02" db="EMBL/GenBank/DDBJ databases">
        <title>Liver regeneration after PH.</title>
        <authorList>
            <person name="Xu C.S."/>
            <person name="Zhang L."/>
            <person name="Chang C.F."/>
            <person name="Han H.P."/>
            <person name="Wang G.P."/>
            <person name="Chai L.Q."/>
            <person name="Yuan J.Y."/>
            <person name="Yang K.J."/>
            <person name="Zhao L.F."/>
            <person name="Ma H."/>
            <person name="Wang L."/>
            <person name="Wang S.F."/>
            <person name="Xing X.K."/>
            <person name="Shen G.M."/>
            <person name="Shi J.B."/>
            <person name="Rahman S."/>
            <person name="Wang Q.N."/>
            <person name="Zhang J.B."/>
        </authorList>
    </citation>
    <scope>NUCLEOTIDE SEQUENCE</scope>
</reference>
<dbReference type="SUPFAM" id="SSF161065">
    <property type="entry name" value="ATP synthase D chain-like"/>
    <property type="match status" value="1"/>
</dbReference>
<dbReference type="Bgee" id="ENSRNOG00000030158">
    <property type="expression patterns" value="Expressed in testis and 4 other cell types or tissues"/>
</dbReference>
<accession>F1LNT9</accession>
<evidence type="ECO:0000256" key="2">
    <source>
        <dbReference type="ARBA" id="ARBA00006842"/>
    </source>
</evidence>
<feature type="region of interest" description="Disordered" evidence="10">
    <location>
        <begin position="52"/>
        <end position="75"/>
    </location>
</feature>
<dbReference type="Pfam" id="PF05873">
    <property type="entry name" value="Mt_ATP-synt_D"/>
    <property type="match status" value="1"/>
</dbReference>
<dbReference type="SMR" id="Q6QI69"/>
<name>Q6QI69_RAT</name>
<sequence length="409" mass="46014">MDEHEASQNQMCGESRRKQPGSVSVVQRGIRLSVAFECSECGQTFPRSFKPSVPPQKSHKCAATVGRPSNRKPTSCGTSLFISMRSLYTVENGGEAFRTKENGKRPQQSSRGEKPDTCAITAYTLISPSFIFHKGHSPYLKALKAVTFIPINETLTTELLLGLLLLFTPILAHSFEIGDVFYHTQRTVKLDLPLLKNPTPTFQYHLKEAKAPHCSACEVALIGTKERKASVAKAGLADDCEKQFNAPKIPVPEDKHTALVDEEKDVNNCAEFLSGSQARIQKNEKQLEKMKNIIPSDQMITDEIFPETKLDKKKMAPLAHQERTYEAGRRHNSVHTRRWFLLQWDNIHVGMIGLQKSCSWKVQGHGYRLLGMSLQEFRTFQKNLQKPLDIDLRALNLEAEETVGQTLPQ</sequence>
<evidence type="ECO:0000256" key="7">
    <source>
        <dbReference type="ARBA" id="ARBA00023065"/>
    </source>
</evidence>
<protein>
    <submittedName>
        <fullName evidence="11">LRRGT00139</fullName>
    </submittedName>
</protein>
<dbReference type="InterPro" id="IPR036228">
    <property type="entry name" value="ATP_synth_F0_dsu_sf_mt"/>
</dbReference>
<evidence type="ECO:0000256" key="9">
    <source>
        <dbReference type="ARBA" id="ARBA00023136"/>
    </source>
</evidence>
<evidence type="ECO:0000313" key="11">
    <source>
        <dbReference type="EMBL" id="AAS66230.1"/>
    </source>
</evidence>
<comment type="similarity">
    <text evidence="2">Belongs to the ATPase d subunit family.</text>
</comment>
<evidence type="ECO:0000256" key="3">
    <source>
        <dbReference type="ARBA" id="ARBA00022448"/>
    </source>
</evidence>
<dbReference type="InParanoid" id="Q6QI69"/>
<evidence type="ECO:0000256" key="10">
    <source>
        <dbReference type="SAM" id="MobiDB-lite"/>
    </source>
</evidence>
<keyword evidence="3" id="KW-0813">Transport</keyword>
<dbReference type="UCSC" id="RGD:1560316">
    <property type="organism name" value="rat"/>
</dbReference>
<dbReference type="Gene3D" id="6.10.280.70">
    <property type="match status" value="1"/>
</dbReference>
<evidence type="ECO:0000256" key="5">
    <source>
        <dbReference type="ARBA" id="ARBA00022781"/>
    </source>
</evidence>
<evidence type="ECO:0000256" key="8">
    <source>
        <dbReference type="ARBA" id="ARBA00023128"/>
    </source>
</evidence>
<proteinExistence type="evidence at transcript level"/>
<dbReference type="EMBL" id="AY539890">
    <property type="protein sequence ID" value="AAS66230.1"/>
    <property type="molecule type" value="mRNA"/>
</dbReference>
<feature type="region of interest" description="Disordered" evidence="10">
    <location>
        <begin position="94"/>
        <end position="114"/>
    </location>
</feature>
<dbReference type="STRING" id="10116.ENSRNOP00000048498"/>